<evidence type="ECO:0000313" key="1">
    <source>
        <dbReference type="EMBL" id="GJT59328.1"/>
    </source>
</evidence>
<proteinExistence type="predicted"/>
<sequence>MSDCSYIERDEEVGYGIRDVWIDLTETVEEVAPTTLKGVNAKVTELATIQEQDTQDIYAVIKDGQDRQTQLF</sequence>
<evidence type="ECO:0000313" key="2">
    <source>
        <dbReference type="Proteomes" id="UP001151760"/>
    </source>
</evidence>
<reference evidence="1" key="2">
    <citation type="submission" date="2022-01" db="EMBL/GenBank/DDBJ databases">
        <authorList>
            <person name="Yamashiro T."/>
            <person name="Shiraishi A."/>
            <person name="Satake H."/>
            <person name="Nakayama K."/>
        </authorList>
    </citation>
    <scope>NUCLEOTIDE SEQUENCE</scope>
</reference>
<name>A0ABQ5F8Y0_9ASTR</name>
<dbReference type="Proteomes" id="UP001151760">
    <property type="component" value="Unassembled WGS sequence"/>
</dbReference>
<protein>
    <submittedName>
        <fullName evidence="1">Uncharacterized protein</fullName>
    </submittedName>
</protein>
<dbReference type="EMBL" id="BQNB010017099">
    <property type="protein sequence ID" value="GJT59328.1"/>
    <property type="molecule type" value="Genomic_DNA"/>
</dbReference>
<organism evidence="1 2">
    <name type="scientific">Tanacetum coccineum</name>
    <dbReference type="NCBI Taxonomy" id="301880"/>
    <lineage>
        <taxon>Eukaryota</taxon>
        <taxon>Viridiplantae</taxon>
        <taxon>Streptophyta</taxon>
        <taxon>Embryophyta</taxon>
        <taxon>Tracheophyta</taxon>
        <taxon>Spermatophyta</taxon>
        <taxon>Magnoliopsida</taxon>
        <taxon>eudicotyledons</taxon>
        <taxon>Gunneridae</taxon>
        <taxon>Pentapetalae</taxon>
        <taxon>asterids</taxon>
        <taxon>campanulids</taxon>
        <taxon>Asterales</taxon>
        <taxon>Asteraceae</taxon>
        <taxon>Asteroideae</taxon>
        <taxon>Anthemideae</taxon>
        <taxon>Anthemidinae</taxon>
        <taxon>Tanacetum</taxon>
    </lineage>
</organism>
<comment type="caution">
    <text evidence="1">The sequence shown here is derived from an EMBL/GenBank/DDBJ whole genome shotgun (WGS) entry which is preliminary data.</text>
</comment>
<keyword evidence="2" id="KW-1185">Reference proteome</keyword>
<reference evidence="1" key="1">
    <citation type="journal article" date="2022" name="Int. J. Mol. Sci.">
        <title>Draft Genome of Tanacetum Coccineum: Genomic Comparison of Closely Related Tanacetum-Family Plants.</title>
        <authorList>
            <person name="Yamashiro T."/>
            <person name="Shiraishi A."/>
            <person name="Nakayama K."/>
            <person name="Satake H."/>
        </authorList>
    </citation>
    <scope>NUCLEOTIDE SEQUENCE</scope>
</reference>
<gene>
    <name evidence="1" type="ORF">Tco_1002861</name>
</gene>
<accession>A0ABQ5F8Y0</accession>